<keyword evidence="2" id="KW-1185">Reference proteome</keyword>
<dbReference type="Proteomes" id="UP000054248">
    <property type="component" value="Unassembled WGS sequence"/>
</dbReference>
<dbReference type="EMBL" id="KN823164">
    <property type="protein sequence ID" value="KIO20706.1"/>
    <property type="molecule type" value="Genomic_DNA"/>
</dbReference>
<dbReference type="HOGENOM" id="CLU_1662097_0_0_1"/>
<accession>A0A0C3Q8M4</accession>
<proteinExistence type="predicted"/>
<organism evidence="1 2">
    <name type="scientific">Tulasnella calospora MUT 4182</name>
    <dbReference type="NCBI Taxonomy" id="1051891"/>
    <lineage>
        <taxon>Eukaryota</taxon>
        <taxon>Fungi</taxon>
        <taxon>Dikarya</taxon>
        <taxon>Basidiomycota</taxon>
        <taxon>Agaricomycotina</taxon>
        <taxon>Agaricomycetes</taxon>
        <taxon>Cantharellales</taxon>
        <taxon>Tulasnellaceae</taxon>
        <taxon>Tulasnella</taxon>
    </lineage>
</organism>
<reference evidence="1 2" key="1">
    <citation type="submission" date="2014-04" db="EMBL/GenBank/DDBJ databases">
        <authorList>
            <consortium name="DOE Joint Genome Institute"/>
            <person name="Kuo A."/>
            <person name="Girlanda M."/>
            <person name="Perotto S."/>
            <person name="Kohler A."/>
            <person name="Nagy L.G."/>
            <person name="Floudas D."/>
            <person name="Copeland A."/>
            <person name="Barry K.W."/>
            <person name="Cichocki N."/>
            <person name="Veneault-Fourrey C."/>
            <person name="LaButti K."/>
            <person name="Lindquist E.A."/>
            <person name="Lipzen A."/>
            <person name="Lundell T."/>
            <person name="Morin E."/>
            <person name="Murat C."/>
            <person name="Sun H."/>
            <person name="Tunlid A."/>
            <person name="Henrissat B."/>
            <person name="Grigoriev I.V."/>
            <person name="Hibbett D.S."/>
            <person name="Martin F."/>
            <person name="Nordberg H.P."/>
            <person name="Cantor M.N."/>
            <person name="Hua S.X."/>
        </authorList>
    </citation>
    <scope>NUCLEOTIDE SEQUENCE [LARGE SCALE GENOMIC DNA]</scope>
    <source>
        <strain evidence="1 2">MUT 4182</strain>
    </source>
</reference>
<gene>
    <name evidence="1" type="ORF">M407DRAFT_134219</name>
</gene>
<sequence length="159" mass="17754">MDCFLLHYPHAESASYPLKTQRRATRFNSVDGGVSSSLGAVGKGWRSKEVALESPSECVQDLLRTRHANPPTPDSLSSRKLKSSTFSITHRLVHLKASLEETYPRRSIACRSAETIFRAREFWLELGRIGIINVLLKKVHPAVVRCACPQSWGKILPVS</sequence>
<evidence type="ECO:0000313" key="2">
    <source>
        <dbReference type="Proteomes" id="UP000054248"/>
    </source>
</evidence>
<dbReference type="AlphaFoldDB" id="A0A0C3Q8M4"/>
<name>A0A0C3Q8M4_9AGAM</name>
<protein>
    <submittedName>
        <fullName evidence="1">Uncharacterized protein</fullName>
    </submittedName>
</protein>
<reference evidence="2" key="2">
    <citation type="submission" date="2015-01" db="EMBL/GenBank/DDBJ databases">
        <title>Evolutionary Origins and Diversification of the Mycorrhizal Mutualists.</title>
        <authorList>
            <consortium name="DOE Joint Genome Institute"/>
            <consortium name="Mycorrhizal Genomics Consortium"/>
            <person name="Kohler A."/>
            <person name="Kuo A."/>
            <person name="Nagy L.G."/>
            <person name="Floudas D."/>
            <person name="Copeland A."/>
            <person name="Barry K.W."/>
            <person name="Cichocki N."/>
            <person name="Veneault-Fourrey C."/>
            <person name="LaButti K."/>
            <person name="Lindquist E.A."/>
            <person name="Lipzen A."/>
            <person name="Lundell T."/>
            <person name="Morin E."/>
            <person name="Murat C."/>
            <person name="Riley R."/>
            <person name="Ohm R."/>
            <person name="Sun H."/>
            <person name="Tunlid A."/>
            <person name="Henrissat B."/>
            <person name="Grigoriev I.V."/>
            <person name="Hibbett D.S."/>
            <person name="Martin F."/>
        </authorList>
    </citation>
    <scope>NUCLEOTIDE SEQUENCE [LARGE SCALE GENOMIC DNA]</scope>
    <source>
        <strain evidence="2">MUT 4182</strain>
    </source>
</reference>
<evidence type="ECO:0000313" key="1">
    <source>
        <dbReference type="EMBL" id="KIO20706.1"/>
    </source>
</evidence>